<gene>
    <name evidence="1" type="ORF">PACLA_8A075111</name>
</gene>
<dbReference type="EMBL" id="CACRXK020006666">
    <property type="protein sequence ID" value="CAB4010068.1"/>
    <property type="molecule type" value="Genomic_DNA"/>
</dbReference>
<dbReference type="AlphaFoldDB" id="A0A7D9II43"/>
<name>A0A7D9II43_PARCT</name>
<dbReference type="PANTHER" id="PTHR33332">
    <property type="entry name" value="REVERSE TRANSCRIPTASE DOMAIN-CONTAINING PROTEIN"/>
    <property type="match status" value="1"/>
</dbReference>
<feature type="non-terminal residue" evidence="1">
    <location>
        <position position="84"/>
    </location>
</feature>
<protein>
    <submittedName>
        <fullName evidence="1">Uncharacterized protein</fullName>
    </submittedName>
</protein>
<dbReference type="OrthoDB" id="426210at2759"/>
<organism evidence="1 2">
    <name type="scientific">Paramuricea clavata</name>
    <name type="common">Red gorgonian</name>
    <name type="synonym">Violescent sea-whip</name>
    <dbReference type="NCBI Taxonomy" id="317549"/>
    <lineage>
        <taxon>Eukaryota</taxon>
        <taxon>Metazoa</taxon>
        <taxon>Cnidaria</taxon>
        <taxon>Anthozoa</taxon>
        <taxon>Octocorallia</taxon>
        <taxon>Malacalcyonacea</taxon>
        <taxon>Plexauridae</taxon>
        <taxon>Paramuricea</taxon>
    </lineage>
</organism>
<keyword evidence="2" id="KW-1185">Reference proteome</keyword>
<evidence type="ECO:0000313" key="2">
    <source>
        <dbReference type="Proteomes" id="UP001152795"/>
    </source>
</evidence>
<proteinExistence type="predicted"/>
<sequence length="84" mass="9337">GRSTVTQLVEVYDDIVNSVASGKEVDVLYLDLAKAFDKVPHNNLLLLKLQLHGITGPLLLWMKSYLSEPKQRVVLEGASSDWLS</sequence>
<accession>A0A7D9II43</accession>
<comment type="caution">
    <text evidence="1">The sequence shown here is derived from an EMBL/GenBank/DDBJ whole genome shotgun (WGS) entry which is preliminary data.</text>
</comment>
<reference evidence="1" key="1">
    <citation type="submission" date="2020-04" db="EMBL/GenBank/DDBJ databases">
        <authorList>
            <person name="Alioto T."/>
            <person name="Alioto T."/>
            <person name="Gomez Garrido J."/>
        </authorList>
    </citation>
    <scope>NUCLEOTIDE SEQUENCE</scope>
    <source>
        <strain evidence="1">A484AB</strain>
    </source>
</reference>
<dbReference type="Proteomes" id="UP001152795">
    <property type="component" value="Unassembled WGS sequence"/>
</dbReference>
<feature type="non-terminal residue" evidence="1">
    <location>
        <position position="1"/>
    </location>
</feature>
<evidence type="ECO:0000313" key="1">
    <source>
        <dbReference type="EMBL" id="CAB4010068.1"/>
    </source>
</evidence>